<accession>A0ACC2SMV9</accession>
<protein>
    <submittedName>
        <fullName evidence="1">Uncharacterized protein</fullName>
    </submittedName>
</protein>
<evidence type="ECO:0000313" key="2">
    <source>
        <dbReference type="Proteomes" id="UP001165960"/>
    </source>
</evidence>
<dbReference type="Proteomes" id="UP001165960">
    <property type="component" value="Unassembled WGS sequence"/>
</dbReference>
<reference evidence="1" key="1">
    <citation type="submission" date="2022-04" db="EMBL/GenBank/DDBJ databases">
        <title>Genome of the entomopathogenic fungus Entomophthora muscae.</title>
        <authorList>
            <person name="Elya C."/>
            <person name="Lovett B.R."/>
            <person name="Lee E."/>
            <person name="Macias A.M."/>
            <person name="Hajek A.E."/>
            <person name="De Bivort B.L."/>
            <person name="Kasson M.T."/>
            <person name="De Fine Licht H.H."/>
            <person name="Stajich J.E."/>
        </authorList>
    </citation>
    <scope>NUCLEOTIDE SEQUENCE</scope>
    <source>
        <strain evidence="1">Berkeley</strain>
    </source>
</reference>
<evidence type="ECO:0000313" key="1">
    <source>
        <dbReference type="EMBL" id="KAJ9063706.1"/>
    </source>
</evidence>
<keyword evidence="2" id="KW-1185">Reference proteome</keyword>
<dbReference type="EMBL" id="QTSX02004718">
    <property type="protein sequence ID" value="KAJ9063706.1"/>
    <property type="molecule type" value="Genomic_DNA"/>
</dbReference>
<gene>
    <name evidence="1" type="ORF">DSO57_1038163</name>
</gene>
<name>A0ACC2SMV9_9FUNG</name>
<comment type="caution">
    <text evidence="1">The sequence shown here is derived from an EMBL/GenBank/DDBJ whole genome shotgun (WGS) entry which is preliminary data.</text>
</comment>
<organism evidence="1 2">
    <name type="scientific">Entomophthora muscae</name>
    <dbReference type="NCBI Taxonomy" id="34485"/>
    <lineage>
        <taxon>Eukaryota</taxon>
        <taxon>Fungi</taxon>
        <taxon>Fungi incertae sedis</taxon>
        <taxon>Zoopagomycota</taxon>
        <taxon>Entomophthoromycotina</taxon>
        <taxon>Entomophthoromycetes</taxon>
        <taxon>Entomophthorales</taxon>
        <taxon>Entomophthoraceae</taxon>
        <taxon>Entomophthora</taxon>
    </lineage>
</organism>
<proteinExistence type="predicted"/>
<sequence>MVHFYITKHTHAKLLNVTFWSFALRGMLHLLAFIADPVVFQLLPKLLVPSSRHSNEDYLGLEARTSKVDIAYDMFDLPSNIESDSPDISKLAKEFQQFI</sequence>